<keyword evidence="3" id="KW-1185">Reference proteome</keyword>
<evidence type="ECO:0000256" key="1">
    <source>
        <dbReference type="SAM" id="SignalP"/>
    </source>
</evidence>
<evidence type="ECO:0000313" key="3">
    <source>
        <dbReference type="Proteomes" id="UP000823399"/>
    </source>
</evidence>
<feature type="signal peptide" evidence="1">
    <location>
        <begin position="1"/>
        <end position="21"/>
    </location>
</feature>
<dbReference type="Proteomes" id="UP000823399">
    <property type="component" value="Unassembled WGS sequence"/>
</dbReference>
<evidence type="ECO:0000313" key="2">
    <source>
        <dbReference type="EMBL" id="KAG2118719.1"/>
    </source>
</evidence>
<dbReference type="AlphaFoldDB" id="A0A9P7K0B1"/>
<keyword evidence="1" id="KW-0732">Signal</keyword>
<comment type="caution">
    <text evidence="2">The sequence shown here is derived from an EMBL/GenBank/DDBJ whole genome shotgun (WGS) entry which is preliminary data.</text>
</comment>
<dbReference type="EMBL" id="JABBWM010000003">
    <property type="protein sequence ID" value="KAG2118719.1"/>
    <property type="molecule type" value="Genomic_DNA"/>
</dbReference>
<dbReference type="GeneID" id="64697423"/>
<organism evidence="2 3">
    <name type="scientific">Suillus discolor</name>
    <dbReference type="NCBI Taxonomy" id="1912936"/>
    <lineage>
        <taxon>Eukaryota</taxon>
        <taxon>Fungi</taxon>
        <taxon>Dikarya</taxon>
        <taxon>Basidiomycota</taxon>
        <taxon>Agaricomycotina</taxon>
        <taxon>Agaricomycetes</taxon>
        <taxon>Agaricomycetidae</taxon>
        <taxon>Boletales</taxon>
        <taxon>Suillineae</taxon>
        <taxon>Suillaceae</taxon>
        <taxon>Suillus</taxon>
    </lineage>
</organism>
<sequence length="219" mass="25550">MKFSRSCHYVLLLRCTHLVFFGSFMEPKYFGRVTRRRALRFIVKINRVWTSPKLYFYRQPGQLHIYLLFDPFSKIYKQRHTDDDDRGGVVESYLSQWPKSEKSRKPQILAQTRLIGKQIGLEATVYVLLRTVKLPVAFDHRTNFISGPKHQYSDALYKIKRTSGVSQYCLHSCNPIYPVTWTAKQAMSGYIDQDDLHLAGGMLEGSRRRCACLALVYLL</sequence>
<dbReference type="RefSeq" id="XP_041298828.1">
    <property type="nucleotide sequence ID" value="XM_041435164.1"/>
</dbReference>
<accession>A0A9P7K0B1</accession>
<name>A0A9P7K0B1_9AGAM</name>
<gene>
    <name evidence="2" type="ORF">F5147DRAFT_666490</name>
</gene>
<protein>
    <submittedName>
        <fullName evidence="2">Uncharacterized protein</fullName>
    </submittedName>
</protein>
<feature type="chain" id="PRO_5040277756" evidence="1">
    <location>
        <begin position="22"/>
        <end position="219"/>
    </location>
</feature>
<reference evidence="2" key="1">
    <citation type="journal article" date="2020" name="New Phytol.">
        <title>Comparative genomics reveals dynamic genome evolution in host specialist ectomycorrhizal fungi.</title>
        <authorList>
            <person name="Lofgren L.A."/>
            <person name="Nguyen N.H."/>
            <person name="Vilgalys R."/>
            <person name="Ruytinx J."/>
            <person name="Liao H.L."/>
            <person name="Branco S."/>
            <person name="Kuo A."/>
            <person name="LaButti K."/>
            <person name="Lipzen A."/>
            <person name="Andreopoulos W."/>
            <person name="Pangilinan J."/>
            <person name="Riley R."/>
            <person name="Hundley H."/>
            <person name="Na H."/>
            <person name="Barry K."/>
            <person name="Grigoriev I.V."/>
            <person name="Stajich J.E."/>
            <person name="Kennedy P.G."/>
        </authorList>
    </citation>
    <scope>NUCLEOTIDE SEQUENCE</scope>
    <source>
        <strain evidence="2">FC423</strain>
    </source>
</reference>
<proteinExistence type="predicted"/>